<feature type="compositionally biased region" description="Polar residues" evidence="1">
    <location>
        <begin position="18"/>
        <end position="27"/>
    </location>
</feature>
<evidence type="ECO:0000313" key="2">
    <source>
        <dbReference type="EMBL" id="PHJ18067.1"/>
    </source>
</evidence>
<name>A0A2C6KKI5_9APIC</name>
<dbReference type="AlphaFoldDB" id="A0A2C6KKI5"/>
<evidence type="ECO:0000313" key="3">
    <source>
        <dbReference type="Proteomes" id="UP000221165"/>
    </source>
</evidence>
<feature type="compositionally biased region" description="Basic and acidic residues" evidence="1">
    <location>
        <begin position="28"/>
        <end position="42"/>
    </location>
</feature>
<keyword evidence="3" id="KW-1185">Reference proteome</keyword>
<feature type="region of interest" description="Disordered" evidence="1">
    <location>
        <begin position="11"/>
        <end position="42"/>
    </location>
</feature>
<protein>
    <submittedName>
        <fullName evidence="2">Uncharacterized protein</fullName>
    </submittedName>
</protein>
<organism evidence="2 3">
    <name type="scientific">Cystoisospora suis</name>
    <dbReference type="NCBI Taxonomy" id="483139"/>
    <lineage>
        <taxon>Eukaryota</taxon>
        <taxon>Sar</taxon>
        <taxon>Alveolata</taxon>
        <taxon>Apicomplexa</taxon>
        <taxon>Conoidasida</taxon>
        <taxon>Coccidia</taxon>
        <taxon>Eucoccidiorida</taxon>
        <taxon>Eimeriorina</taxon>
        <taxon>Sarcocystidae</taxon>
        <taxon>Cystoisospora</taxon>
    </lineage>
</organism>
<reference evidence="2 3" key="1">
    <citation type="journal article" date="2017" name="Int. J. Parasitol.">
        <title>The genome of the protozoan parasite Cystoisospora suis and a reverse vaccinology approach to identify vaccine candidates.</title>
        <authorList>
            <person name="Palmieri N."/>
            <person name="Shrestha A."/>
            <person name="Ruttkowski B."/>
            <person name="Beck T."/>
            <person name="Vogl C."/>
            <person name="Tomley F."/>
            <person name="Blake D.P."/>
            <person name="Joachim A."/>
        </authorList>
    </citation>
    <scope>NUCLEOTIDE SEQUENCE [LARGE SCALE GENOMIC DNA]</scope>
    <source>
        <strain evidence="2 3">Wien I</strain>
    </source>
</reference>
<sequence length="57" mass="6247">MHYLALQCGSYAGLGDNLSPSVSIDSQTRAEEETRTGRGVKERAVNHLQVLRSFSLP</sequence>
<evidence type="ECO:0000256" key="1">
    <source>
        <dbReference type="SAM" id="MobiDB-lite"/>
    </source>
</evidence>
<dbReference type="RefSeq" id="XP_067919777.1">
    <property type="nucleotide sequence ID" value="XM_068068245.1"/>
</dbReference>
<dbReference type="EMBL" id="MIGC01004452">
    <property type="protein sequence ID" value="PHJ18067.1"/>
    <property type="molecule type" value="Genomic_DNA"/>
</dbReference>
<dbReference type="VEuPathDB" id="ToxoDB:CSUI_008106"/>
<gene>
    <name evidence="2" type="ORF">CSUI_008106</name>
</gene>
<comment type="caution">
    <text evidence="2">The sequence shown here is derived from an EMBL/GenBank/DDBJ whole genome shotgun (WGS) entry which is preliminary data.</text>
</comment>
<proteinExistence type="predicted"/>
<accession>A0A2C6KKI5</accession>
<dbReference type="GeneID" id="94431456"/>
<dbReference type="Proteomes" id="UP000221165">
    <property type="component" value="Unassembled WGS sequence"/>
</dbReference>